<evidence type="ECO:0000256" key="8">
    <source>
        <dbReference type="PIRSR" id="PIRSR004682-1"/>
    </source>
</evidence>
<dbReference type="SUPFAM" id="SSF56784">
    <property type="entry name" value="HAD-like"/>
    <property type="match status" value="1"/>
</dbReference>
<dbReference type="InterPro" id="IPR036412">
    <property type="entry name" value="HAD-like_sf"/>
</dbReference>
<feature type="binding site" evidence="10">
    <location>
        <position position="91"/>
    </location>
    <ligand>
        <name>Zn(2+)</name>
        <dbReference type="ChEBI" id="CHEBI:29105"/>
    </ligand>
</feature>
<dbReference type="InterPro" id="IPR006543">
    <property type="entry name" value="Histidinol-phos"/>
</dbReference>
<dbReference type="InterPro" id="IPR006549">
    <property type="entry name" value="HAD-SF_hydro_IIIA"/>
</dbReference>
<comment type="cofactor">
    <cofactor evidence="10">
        <name>Zn(2+)</name>
        <dbReference type="ChEBI" id="CHEBI:29105"/>
    </cofactor>
</comment>
<keyword evidence="5 7" id="KW-0119">Carbohydrate metabolism</keyword>
<feature type="active site" description="Proton donor" evidence="8">
    <location>
        <position position="10"/>
    </location>
</feature>
<evidence type="ECO:0000256" key="1">
    <source>
        <dbReference type="ARBA" id="ARBA00004496"/>
    </source>
</evidence>
<dbReference type="GO" id="GO:0005975">
    <property type="term" value="P:carbohydrate metabolic process"/>
    <property type="evidence" value="ECO:0007669"/>
    <property type="project" value="InterPro"/>
</dbReference>
<comment type="similarity">
    <text evidence="7">Belongs to the gmhB family.</text>
</comment>
<dbReference type="CDD" id="cd07503">
    <property type="entry name" value="HAD_HisB-N"/>
    <property type="match status" value="1"/>
</dbReference>
<dbReference type="EMBL" id="FXTB01000003">
    <property type="protein sequence ID" value="SMO59762.1"/>
    <property type="molecule type" value="Genomic_DNA"/>
</dbReference>
<evidence type="ECO:0000256" key="10">
    <source>
        <dbReference type="PIRSR" id="PIRSR004682-4"/>
    </source>
</evidence>
<feature type="binding site" evidence="10">
    <location>
        <position position="93"/>
    </location>
    <ligand>
        <name>Zn(2+)</name>
        <dbReference type="ChEBI" id="CHEBI:29105"/>
    </ligand>
</feature>
<dbReference type="Gene3D" id="3.40.50.1000">
    <property type="entry name" value="HAD superfamily/HAD-like"/>
    <property type="match status" value="1"/>
</dbReference>
<feature type="site" description="Stabilizes the phosphoryl group" evidence="9">
    <location>
        <position position="52"/>
    </location>
</feature>
<keyword evidence="2 7" id="KW-0963">Cytoplasm</keyword>
<organism evidence="11 12">
    <name type="scientific">Saccharicrinis carchari</name>
    <dbReference type="NCBI Taxonomy" id="1168039"/>
    <lineage>
        <taxon>Bacteria</taxon>
        <taxon>Pseudomonadati</taxon>
        <taxon>Bacteroidota</taxon>
        <taxon>Bacteroidia</taxon>
        <taxon>Marinilabiliales</taxon>
        <taxon>Marinilabiliaceae</taxon>
        <taxon>Saccharicrinis</taxon>
    </lineage>
</organism>
<keyword evidence="4 7" id="KW-0378">Hydrolase</keyword>
<dbReference type="AlphaFoldDB" id="A0A521CK29"/>
<sequence>MNKAVFIDRDGVVNSDEGHYYVYRVEDFVFNPDIEMALSLLKKAGFKTILVTNQGGVAKGEYDMEEVQLLHNYMQAQLEKYGAQFNAIYVCPHHHSVSVCDCRKPKPGMIYQGIRDLNIDPRKSFLIGDADRDIQAGQAAGLRACFKVKKNSSILAQVEHIISISDKA</sequence>
<feature type="active site" description="Nucleophile" evidence="8">
    <location>
        <position position="8"/>
    </location>
</feature>
<feature type="site" description="Stabilizes the phosphoryl group" evidence="9">
    <location>
        <position position="104"/>
    </location>
</feature>
<feature type="site" description="Contributes to substrate recognition" evidence="9">
    <location>
        <position position="103"/>
    </location>
</feature>
<dbReference type="GO" id="GO:0016791">
    <property type="term" value="F:phosphatase activity"/>
    <property type="evidence" value="ECO:0007669"/>
    <property type="project" value="InterPro"/>
</dbReference>
<dbReference type="EC" id="3.1.3.-" evidence="7"/>
<dbReference type="OrthoDB" id="9803871at2"/>
<dbReference type="InterPro" id="IPR023214">
    <property type="entry name" value="HAD_sf"/>
</dbReference>
<dbReference type="RefSeq" id="WP_142532921.1">
    <property type="nucleotide sequence ID" value="NZ_FXTB01000003.1"/>
</dbReference>
<dbReference type="Pfam" id="PF13242">
    <property type="entry name" value="Hydrolase_like"/>
    <property type="match status" value="1"/>
</dbReference>
<dbReference type="InterPro" id="IPR004446">
    <property type="entry name" value="Heptose_bisP_phosphatase"/>
</dbReference>
<feature type="binding site" evidence="10">
    <location>
        <position position="10"/>
    </location>
    <ligand>
        <name>Mg(2+)</name>
        <dbReference type="ChEBI" id="CHEBI:18420"/>
    </ligand>
</feature>
<evidence type="ECO:0000256" key="3">
    <source>
        <dbReference type="ARBA" id="ARBA00022723"/>
    </source>
</evidence>
<evidence type="ECO:0000256" key="5">
    <source>
        <dbReference type="ARBA" id="ARBA00023277"/>
    </source>
</evidence>
<name>A0A521CK29_SACCC</name>
<evidence type="ECO:0000313" key="12">
    <source>
        <dbReference type="Proteomes" id="UP000319040"/>
    </source>
</evidence>
<evidence type="ECO:0000256" key="9">
    <source>
        <dbReference type="PIRSR" id="PIRSR004682-3"/>
    </source>
</evidence>
<keyword evidence="3 10" id="KW-0479">Metal-binding</keyword>
<gene>
    <name evidence="11" type="ORF">SAMN06265379_103211</name>
</gene>
<dbReference type="NCBIfam" id="TIGR01662">
    <property type="entry name" value="HAD-SF-IIIA"/>
    <property type="match status" value="1"/>
</dbReference>
<protein>
    <recommendedName>
        <fullName evidence="6 7">D,D-heptose 1,7-bisphosphate phosphatase</fullName>
        <ecNumber evidence="7">3.1.3.-</ecNumber>
    </recommendedName>
</protein>
<dbReference type="GO" id="GO:0046872">
    <property type="term" value="F:metal ion binding"/>
    <property type="evidence" value="ECO:0007669"/>
    <property type="project" value="UniProtKB-KW"/>
</dbReference>
<dbReference type="PIRSF" id="PIRSF004682">
    <property type="entry name" value="GmhB"/>
    <property type="match status" value="1"/>
</dbReference>
<evidence type="ECO:0000256" key="7">
    <source>
        <dbReference type="PIRNR" id="PIRNR004682"/>
    </source>
</evidence>
<evidence type="ECO:0000256" key="4">
    <source>
        <dbReference type="ARBA" id="ARBA00022801"/>
    </source>
</evidence>
<keyword evidence="10" id="KW-0862">Zinc</keyword>
<keyword evidence="10" id="KW-0460">Magnesium</keyword>
<evidence type="ECO:0000256" key="2">
    <source>
        <dbReference type="ARBA" id="ARBA00022490"/>
    </source>
</evidence>
<evidence type="ECO:0000313" key="11">
    <source>
        <dbReference type="EMBL" id="SMO59762.1"/>
    </source>
</evidence>
<feature type="binding site" evidence="10">
    <location>
        <position position="129"/>
    </location>
    <ligand>
        <name>Mg(2+)</name>
        <dbReference type="ChEBI" id="CHEBI:18420"/>
    </ligand>
</feature>
<evidence type="ECO:0000256" key="6">
    <source>
        <dbReference type="ARBA" id="ARBA00031828"/>
    </source>
</evidence>
<feature type="binding site" evidence="10">
    <location>
        <position position="8"/>
    </location>
    <ligand>
        <name>Mg(2+)</name>
        <dbReference type="ChEBI" id="CHEBI:18420"/>
    </ligand>
</feature>
<dbReference type="PANTHER" id="PTHR42891:SF1">
    <property type="entry name" value="D-GLYCERO-BETA-D-MANNO-HEPTOSE-1,7-BISPHOSPHATE 7-PHOSPHATASE"/>
    <property type="match status" value="1"/>
</dbReference>
<dbReference type="Proteomes" id="UP000319040">
    <property type="component" value="Unassembled WGS sequence"/>
</dbReference>
<feature type="binding site" evidence="10">
    <location>
        <position position="100"/>
    </location>
    <ligand>
        <name>Zn(2+)</name>
        <dbReference type="ChEBI" id="CHEBI:29105"/>
    </ligand>
</feature>
<comment type="subcellular location">
    <subcellularLocation>
        <location evidence="1 7">Cytoplasm</location>
    </subcellularLocation>
</comment>
<dbReference type="PANTHER" id="PTHR42891">
    <property type="entry name" value="D-GLYCERO-BETA-D-MANNO-HEPTOSE-1,7-BISPHOSPHATE 7-PHOSPHATASE"/>
    <property type="match status" value="1"/>
</dbReference>
<dbReference type="NCBIfam" id="TIGR01656">
    <property type="entry name" value="Histidinol-ppas"/>
    <property type="match status" value="1"/>
</dbReference>
<accession>A0A521CK29</accession>
<feature type="binding site" evidence="10">
    <location>
        <position position="102"/>
    </location>
    <ligand>
        <name>Zn(2+)</name>
        <dbReference type="ChEBI" id="CHEBI:29105"/>
    </ligand>
</feature>
<keyword evidence="12" id="KW-1185">Reference proteome</keyword>
<proteinExistence type="inferred from homology"/>
<comment type="cofactor">
    <cofactor evidence="10">
        <name>Mg(2+)</name>
        <dbReference type="ChEBI" id="CHEBI:18420"/>
    </cofactor>
</comment>
<dbReference type="GO" id="GO:0005737">
    <property type="term" value="C:cytoplasm"/>
    <property type="evidence" value="ECO:0007669"/>
    <property type="project" value="UniProtKB-SubCell"/>
</dbReference>
<reference evidence="11 12" key="1">
    <citation type="submission" date="2017-05" db="EMBL/GenBank/DDBJ databases">
        <authorList>
            <person name="Varghese N."/>
            <person name="Submissions S."/>
        </authorList>
    </citation>
    <scope>NUCLEOTIDE SEQUENCE [LARGE SCALE GENOMIC DNA]</scope>
    <source>
        <strain evidence="11 12">DSM 27040</strain>
    </source>
</reference>